<dbReference type="GO" id="GO:0032196">
    <property type="term" value="P:transposition"/>
    <property type="evidence" value="ECO:0007669"/>
    <property type="project" value="UniProtKB-KW"/>
</dbReference>
<dbReference type="PANTHER" id="PTHR30405:SF25">
    <property type="entry name" value="RNA-GUIDED DNA ENDONUCLEASE INSQ-RELATED"/>
    <property type="match status" value="1"/>
</dbReference>
<dbReference type="OrthoDB" id="9790532at2"/>
<dbReference type="PANTHER" id="PTHR30405">
    <property type="entry name" value="TRANSPOSASE"/>
    <property type="match status" value="1"/>
</dbReference>
<evidence type="ECO:0000259" key="10">
    <source>
        <dbReference type="Pfam" id="PF12323"/>
    </source>
</evidence>
<dbReference type="KEGG" id="rca:Rcas_2076"/>
<accession>A7NKZ2</accession>
<evidence type="ECO:0000259" key="9">
    <source>
        <dbReference type="Pfam" id="PF07282"/>
    </source>
</evidence>
<dbReference type="NCBIfam" id="NF040570">
    <property type="entry name" value="guided_TnpB"/>
    <property type="match status" value="1"/>
</dbReference>
<proteinExistence type="inferred from homology"/>
<dbReference type="GO" id="GO:0032259">
    <property type="term" value="P:methylation"/>
    <property type="evidence" value="ECO:0007669"/>
    <property type="project" value="UniProtKB-KW"/>
</dbReference>
<dbReference type="HOGENOM" id="CLU_032903_0_1_0"/>
<dbReference type="InterPro" id="IPR021027">
    <property type="entry name" value="Transposase_put_HTH"/>
</dbReference>
<keyword evidence="5" id="KW-0862">Zinc</keyword>
<evidence type="ECO:0000256" key="6">
    <source>
        <dbReference type="ARBA" id="ARBA00023125"/>
    </source>
</evidence>
<dbReference type="EC" id="2.1.1.37" evidence="11"/>
<feature type="domain" description="Probable transposase IS891/IS1136/IS1341" evidence="8">
    <location>
        <begin position="167"/>
        <end position="278"/>
    </location>
</feature>
<evidence type="ECO:0000256" key="7">
    <source>
        <dbReference type="ARBA" id="ARBA00023172"/>
    </source>
</evidence>
<protein>
    <submittedName>
        <fullName evidence="11">Transposase, IS605 OrfB family</fullName>
        <ecNumber evidence="11">2.1.1.37</ecNumber>
    </submittedName>
</protein>
<sequence length="380" mass="43240">MLKTFVYRLYPSKPQARRLDSTLETCRRWYNQCLAERRDAYQQRGETAGKFAQLAKVKEYKALNPHAKGIHSHVLQVVVSDLDKAFQAFFRRVKAGETPGYPRFRGRNRFDSFGFKEYGNGFKADGRRLRLSGIGRVAVRWNRPLEGQIKTVRIWRRAGKWYACFACETEATPLPATGREIGVDVGIASLITTSEGAKEPHPGWYRAAQRMLRVRQRCVARQKKGSASRRKAVLALQRQHERIANARKDYLKKLAHRLITQYDRIALEDLRITNMVRNRRMAKSILDAGWGCFVRRLTSKAAEAGRVVLLVDPRNTSKTCSRCGHIFATLSLSDRRIDCGCRLSLDRDHNAAVNILKRAGQARWGVSGSLDSLPQEAAPL</sequence>
<keyword evidence="6" id="KW-0238">DNA-binding</keyword>
<dbReference type="eggNOG" id="COG0675">
    <property type="taxonomic scope" value="Bacteria"/>
</dbReference>
<evidence type="ECO:0000313" key="11">
    <source>
        <dbReference type="EMBL" id="ABU58162.1"/>
    </source>
</evidence>
<dbReference type="RefSeq" id="WP_012120586.1">
    <property type="nucleotide sequence ID" value="NC_009767.1"/>
</dbReference>
<keyword evidence="11" id="KW-0808">Transferase</keyword>
<comment type="similarity">
    <text evidence="1">In the C-terminal section; belongs to the transposase 35 family.</text>
</comment>
<dbReference type="Pfam" id="PF12323">
    <property type="entry name" value="HTH_OrfB_IS605"/>
    <property type="match status" value="1"/>
</dbReference>
<feature type="domain" description="Transposase putative helix-turn-helix" evidence="10">
    <location>
        <begin position="1"/>
        <end position="45"/>
    </location>
</feature>
<dbReference type="STRING" id="383372.Rcas_2076"/>
<dbReference type="EMBL" id="CP000804">
    <property type="protein sequence ID" value="ABU58162.1"/>
    <property type="molecule type" value="Genomic_DNA"/>
</dbReference>
<evidence type="ECO:0000256" key="1">
    <source>
        <dbReference type="ARBA" id="ARBA00008761"/>
    </source>
</evidence>
<keyword evidence="3" id="KW-0815">Transposition</keyword>
<keyword evidence="7" id="KW-0233">DNA recombination</keyword>
<dbReference type="NCBIfam" id="TIGR01766">
    <property type="entry name" value="IS200/IS605 family accessory protein TnpB-like domain"/>
    <property type="match status" value="1"/>
</dbReference>
<evidence type="ECO:0000313" key="12">
    <source>
        <dbReference type="Proteomes" id="UP000000263"/>
    </source>
</evidence>
<evidence type="ECO:0000256" key="2">
    <source>
        <dbReference type="ARBA" id="ARBA00011044"/>
    </source>
</evidence>
<keyword evidence="4" id="KW-0479">Metal-binding</keyword>
<dbReference type="GO" id="GO:0006310">
    <property type="term" value="P:DNA recombination"/>
    <property type="evidence" value="ECO:0007669"/>
    <property type="project" value="UniProtKB-KW"/>
</dbReference>
<dbReference type="Pfam" id="PF07282">
    <property type="entry name" value="Cas12f1-like_TNB"/>
    <property type="match status" value="1"/>
</dbReference>
<organism evidence="11 12">
    <name type="scientific">Roseiflexus castenholzii (strain DSM 13941 / HLO8)</name>
    <dbReference type="NCBI Taxonomy" id="383372"/>
    <lineage>
        <taxon>Bacteria</taxon>
        <taxon>Bacillati</taxon>
        <taxon>Chloroflexota</taxon>
        <taxon>Chloroflexia</taxon>
        <taxon>Chloroflexales</taxon>
        <taxon>Roseiflexineae</taxon>
        <taxon>Roseiflexaceae</taxon>
        <taxon>Roseiflexus</taxon>
    </lineage>
</organism>
<dbReference type="InterPro" id="IPR051399">
    <property type="entry name" value="RNA-guided_DNA_endo/Transpos"/>
</dbReference>
<evidence type="ECO:0000259" key="8">
    <source>
        <dbReference type="Pfam" id="PF01385"/>
    </source>
</evidence>
<name>A7NKZ2_ROSCS</name>
<dbReference type="Proteomes" id="UP000000263">
    <property type="component" value="Chromosome"/>
</dbReference>
<dbReference type="GO" id="GO:0003677">
    <property type="term" value="F:DNA binding"/>
    <property type="evidence" value="ECO:0007669"/>
    <property type="project" value="UniProtKB-KW"/>
</dbReference>
<dbReference type="InterPro" id="IPR001959">
    <property type="entry name" value="Transposase"/>
</dbReference>
<dbReference type="GO" id="GO:0003886">
    <property type="term" value="F:DNA (cytosine-5-)-methyltransferase activity"/>
    <property type="evidence" value="ECO:0007669"/>
    <property type="project" value="UniProtKB-EC"/>
</dbReference>
<gene>
    <name evidence="11" type="ordered locus">Rcas_2076</name>
</gene>
<comment type="similarity">
    <text evidence="2">In the N-terminal section; belongs to the transposase 2 family.</text>
</comment>
<keyword evidence="12" id="KW-1185">Reference proteome</keyword>
<evidence type="ECO:0000256" key="3">
    <source>
        <dbReference type="ARBA" id="ARBA00022578"/>
    </source>
</evidence>
<dbReference type="Pfam" id="PF01385">
    <property type="entry name" value="OrfB_IS605"/>
    <property type="match status" value="1"/>
</dbReference>
<keyword evidence="11" id="KW-0489">Methyltransferase</keyword>
<reference evidence="11 12" key="1">
    <citation type="submission" date="2007-08" db="EMBL/GenBank/DDBJ databases">
        <title>Complete sequence of Roseiflexus castenholzii DSM 13941.</title>
        <authorList>
            <consortium name="US DOE Joint Genome Institute"/>
            <person name="Copeland A."/>
            <person name="Lucas S."/>
            <person name="Lapidus A."/>
            <person name="Barry K."/>
            <person name="Glavina del Rio T."/>
            <person name="Dalin E."/>
            <person name="Tice H."/>
            <person name="Pitluck S."/>
            <person name="Thompson L.S."/>
            <person name="Brettin T."/>
            <person name="Bruce D."/>
            <person name="Detter J.C."/>
            <person name="Han C."/>
            <person name="Tapia R."/>
            <person name="Schmutz J."/>
            <person name="Larimer F."/>
            <person name="Land M."/>
            <person name="Hauser L."/>
            <person name="Kyrpides N."/>
            <person name="Mikhailova N."/>
            <person name="Bryant D.A."/>
            <person name="Hanada S."/>
            <person name="Tsukatani Y."/>
            <person name="Richardson P."/>
        </authorList>
    </citation>
    <scope>NUCLEOTIDE SEQUENCE [LARGE SCALE GENOMIC DNA]</scope>
    <source>
        <strain evidence="12">DSM 13941 / HLO8</strain>
    </source>
</reference>
<dbReference type="InterPro" id="IPR010095">
    <property type="entry name" value="Cas12f1-like_TNB"/>
</dbReference>
<evidence type="ECO:0000256" key="5">
    <source>
        <dbReference type="ARBA" id="ARBA00022833"/>
    </source>
</evidence>
<feature type="domain" description="Cas12f1-like TNB" evidence="9">
    <location>
        <begin position="290"/>
        <end position="355"/>
    </location>
</feature>
<dbReference type="GO" id="GO:0046872">
    <property type="term" value="F:metal ion binding"/>
    <property type="evidence" value="ECO:0007669"/>
    <property type="project" value="UniProtKB-KW"/>
</dbReference>
<evidence type="ECO:0000256" key="4">
    <source>
        <dbReference type="ARBA" id="ARBA00022723"/>
    </source>
</evidence>
<dbReference type="AlphaFoldDB" id="A7NKZ2"/>